<protein>
    <submittedName>
        <fullName evidence="2">Uncharacterized protein</fullName>
    </submittedName>
</protein>
<evidence type="ECO:0000313" key="1">
    <source>
        <dbReference type="Proteomes" id="UP000887579"/>
    </source>
</evidence>
<sequence length="307" mass="34153">MQFPSVLACGLGSVQFKNTTTNRNQLQTALYLRKASSSCSPTIKISDIVDEYVKAPTTTTSTTTSTAPMTTTTIASTTPFNVRNWIHTYWWSPILGALILITLTLFLCVVSCICQNRSSARVNKLYRRVLIRRHERKKETEKLKKEEKQEIKPITEEAFLADTVNIIDEVMLKPDSSALNEPEKIEPKKIENDVSVNVTSVIPPWKVPWKSEQQNEEDGVGGGGGNLNENIGVPGTISAIEGKSYDKKEELSDEDWLQLDNHTVYNSAKESEMKKLSKESSVYCEVNTTTAAAPAAEEHAVDLENLP</sequence>
<dbReference type="Proteomes" id="UP000887579">
    <property type="component" value="Unplaced"/>
</dbReference>
<organism evidence="1 2">
    <name type="scientific">Panagrolaimus sp. ES5</name>
    <dbReference type="NCBI Taxonomy" id="591445"/>
    <lineage>
        <taxon>Eukaryota</taxon>
        <taxon>Metazoa</taxon>
        <taxon>Ecdysozoa</taxon>
        <taxon>Nematoda</taxon>
        <taxon>Chromadorea</taxon>
        <taxon>Rhabditida</taxon>
        <taxon>Tylenchina</taxon>
        <taxon>Panagrolaimomorpha</taxon>
        <taxon>Panagrolaimoidea</taxon>
        <taxon>Panagrolaimidae</taxon>
        <taxon>Panagrolaimus</taxon>
    </lineage>
</organism>
<accession>A0AC34F264</accession>
<name>A0AC34F264_9BILA</name>
<dbReference type="WBParaSite" id="ES5_v2.g11007.t1">
    <property type="protein sequence ID" value="ES5_v2.g11007.t1"/>
    <property type="gene ID" value="ES5_v2.g11007"/>
</dbReference>
<reference evidence="2" key="1">
    <citation type="submission" date="2022-11" db="UniProtKB">
        <authorList>
            <consortium name="WormBaseParasite"/>
        </authorList>
    </citation>
    <scope>IDENTIFICATION</scope>
</reference>
<evidence type="ECO:0000313" key="2">
    <source>
        <dbReference type="WBParaSite" id="ES5_v2.g11007.t1"/>
    </source>
</evidence>
<proteinExistence type="predicted"/>